<evidence type="ECO:0000313" key="10">
    <source>
        <dbReference type="Proteomes" id="UP001472866"/>
    </source>
</evidence>
<keyword evidence="5 7" id="KW-0472">Membrane</keyword>
<comment type="subcellular location">
    <subcellularLocation>
        <location evidence="1">Membrane</location>
    </subcellularLocation>
</comment>
<feature type="region of interest" description="Disordered" evidence="6">
    <location>
        <begin position="1"/>
        <end position="24"/>
    </location>
</feature>
<dbReference type="InterPro" id="IPR006968">
    <property type="entry name" value="RUS_fam"/>
</dbReference>
<sequence>MRKTTTTTTTAATAAVKGAGGRPTHSVMASARLDLRRVLATDRHRTKHRLTSPRHRRVPALTLEAKTKASSGEEFVFTETHVSSGTEFEFRFRQENDGVLLVGSTNKASASGASTSGRGKASLVPSPSGLVQRTFFPEGGEDAVTGDYWGFSFWTFVKGVVSASTSVLGTQGLLRAVGVGAAASVASSAAINWVLKDGLGRVGCMVFASIIGNKFDDDAKFFVFLGDVMYEVGILLDILSPLFAHLFLVVASAANAFKSMSYMSRLPPRAAILKSFAARENVGDVSAKANSQDVVSGLLGLLLGIQISFLVGTSVWKSLVVFLLSGAVVCFASLRALSNLRLNTLNRHRTEIVLRRFVGEGEIPSVRDVNRAEGALATLRRIPSGGPGNREFSTVFGAPLAQVVDAACGRDVLGDLMEFYRNEQFVLALAPRGRGRRMRALVMVDPEITAESTLLALLQCAYAEAALRGRRASDVDLNEEAKKAYAAAKASFPKVLQGLRDSGWSTGHVLWIPKCLLKRSSDRRESDAEAVAKPAEPALAAASSGPRLTDLGKDPSCNSPVCEAPNLLELEVSVTEDKA</sequence>
<gene>
    <name evidence="9" type="ORF">HKI87_07g50920</name>
</gene>
<evidence type="ECO:0000259" key="8">
    <source>
        <dbReference type="Pfam" id="PF04884"/>
    </source>
</evidence>
<proteinExistence type="inferred from homology"/>
<feature type="compositionally biased region" description="Low complexity" evidence="6">
    <location>
        <begin position="529"/>
        <end position="542"/>
    </location>
</feature>
<reference evidence="9 10" key="1">
    <citation type="submission" date="2024-03" db="EMBL/GenBank/DDBJ databases">
        <title>Complete genome sequence of the green alga Chloropicon roscoffensis RCC1871.</title>
        <authorList>
            <person name="Lemieux C."/>
            <person name="Pombert J.-F."/>
            <person name="Otis C."/>
            <person name="Turmel M."/>
        </authorList>
    </citation>
    <scope>NUCLEOTIDE SEQUENCE [LARGE SCALE GENOMIC DNA]</scope>
    <source>
        <strain evidence="9 10">RCC1871</strain>
    </source>
</reference>
<organism evidence="9 10">
    <name type="scientific">Chloropicon roscoffensis</name>
    <dbReference type="NCBI Taxonomy" id="1461544"/>
    <lineage>
        <taxon>Eukaryota</taxon>
        <taxon>Viridiplantae</taxon>
        <taxon>Chlorophyta</taxon>
        <taxon>Chloropicophyceae</taxon>
        <taxon>Chloropicales</taxon>
        <taxon>Chloropicaceae</taxon>
        <taxon>Chloropicon</taxon>
    </lineage>
</organism>
<dbReference type="InterPro" id="IPR054549">
    <property type="entry name" value="UVB_sens_RUS_dom"/>
</dbReference>
<feature type="region of interest" description="Disordered" evidence="6">
    <location>
        <begin position="527"/>
        <end position="556"/>
    </location>
</feature>
<dbReference type="AlphaFoldDB" id="A0AAX4PBP3"/>
<name>A0AAX4PBP3_9CHLO</name>
<accession>A0AAX4PBP3</accession>
<comment type="similarity">
    <text evidence="2">Belongs to the RUS1 family.</text>
</comment>
<feature type="compositionally biased region" description="Low complexity" evidence="6">
    <location>
        <begin position="1"/>
        <end position="15"/>
    </location>
</feature>
<evidence type="ECO:0000256" key="1">
    <source>
        <dbReference type="ARBA" id="ARBA00004370"/>
    </source>
</evidence>
<evidence type="ECO:0000256" key="3">
    <source>
        <dbReference type="ARBA" id="ARBA00022692"/>
    </source>
</evidence>
<dbReference type="PANTHER" id="PTHR12770">
    <property type="entry name" value="RUS1 FAMILY PROTEIN C16ORF58"/>
    <property type="match status" value="1"/>
</dbReference>
<keyword evidence="4 7" id="KW-1133">Transmembrane helix</keyword>
<feature type="transmembrane region" description="Helical" evidence="7">
    <location>
        <begin position="319"/>
        <end position="337"/>
    </location>
</feature>
<evidence type="ECO:0000256" key="5">
    <source>
        <dbReference type="ARBA" id="ARBA00023136"/>
    </source>
</evidence>
<evidence type="ECO:0000313" key="9">
    <source>
        <dbReference type="EMBL" id="WZN63543.1"/>
    </source>
</evidence>
<feature type="domain" description="Protein root UVB sensitive/RUS" evidence="8">
    <location>
        <begin position="130"/>
        <end position="359"/>
    </location>
</feature>
<feature type="transmembrane region" description="Helical" evidence="7">
    <location>
        <begin position="238"/>
        <end position="257"/>
    </location>
</feature>
<evidence type="ECO:0000256" key="2">
    <source>
        <dbReference type="ARBA" id="ARBA00007558"/>
    </source>
</evidence>
<evidence type="ECO:0000256" key="6">
    <source>
        <dbReference type="SAM" id="MobiDB-lite"/>
    </source>
</evidence>
<evidence type="ECO:0000256" key="4">
    <source>
        <dbReference type="ARBA" id="ARBA00022989"/>
    </source>
</evidence>
<dbReference type="PANTHER" id="PTHR12770:SF31">
    <property type="entry name" value="RUS FAMILY MEMBER 1"/>
    <property type="match status" value="1"/>
</dbReference>
<feature type="transmembrane region" description="Helical" evidence="7">
    <location>
        <begin position="173"/>
        <end position="195"/>
    </location>
</feature>
<keyword evidence="10" id="KW-1185">Reference proteome</keyword>
<dbReference type="Pfam" id="PF04884">
    <property type="entry name" value="UVB_sens_prot"/>
    <property type="match status" value="1"/>
</dbReference>
<dbReference type="EMBL" id="CP151507">
    <property type="protein sequence ID" value="WZN63543.1"/>
    <property type="molecule type" value="Genomic_DNA"/>
</dbReference>
<feature type="transmembrane region" description="Helical" evidence="7">
    <location>
        <begin position="294"/>
        <end position="313"/>
    </location>
</feature>
<evidence type="ECO:0000256" key="7">
    <source>
        <dbReference type="SAM" id="Phobius"/>
    </source>
</evidence>
<keyword evidence="3 7" id="KW-0812">Transmembrane</keyword>
<dbReference type="GO" id="GO:0016020">
    <property type="term" value="C:membrane"/>
    <property type="evidence" value="ECO:0007669"/>
    <property type="project" value="UniProtKB-SubCell"/>
</dbReference>
<protein>
    <submittedName>
        <fullName evidence="9">Root UVB sensitive protein</fullName>
    </submittedName>
</protein>
<dbReference type="Proteomes" id="UP001472866">
    <property type="component" value="Chromosome 07"/>
</dbReference>